<dbReference type="OrthoDB" id="3788709at2"/>
<evidence type="ECO:0000313" key="1">
    <source>
        <dbReference type="EMBL" id="TCO15677.1"/>
    </source>
</evidence>
<dbReference type="RefSeq" id="WP_132215575.1">
    <property type="nucleotide sequence ID" value="NZ_SLWN01000021.1"/>
</dbReference>
<dbReference type="Proteomes" id="UP000294508">
    <property type="component" value="Unassembled WGS sequence"/>
</dbReference>
<gene>
    <name evidence="1" type="ORF">EV652_12150</name>
</gene>
<organism evidence="1 2">
    <name type="scientific">Kribbella steppae</name>
    <dbReference type="NCBI Taxonomy" id="2512223"/>
    <lineage>
        <taxon>Bacteria</taxon>
        <taxon>Bacillati</taxon>
        <taxon>Actinomycetota</taxon>
        <taxon>Actinomycetes</taxon>
        <taxon>Propionibacteriales</taxon>
        <taxon>Kribbellaceae</taxon>
        <taxon>Kribbella</taxon>
    </lineage>
</organism>
<name>A0A4R2GXA9_9ACTN</name>
<evidence type="ECO:0000313" key="2">
    <source>
        <dbReference type="Proteomes" id="UP000294508"/>
    </source>
</evidence>
<proteinExistence type="predicted"/>
<comment type="caution">
    <text evidence="1">The sequence shown here is derived from an EMBL/GenBank/DDBJ whole genome shotgun (WGS) entry which is preliminary data.</text>
</comment>
<dbReference type="AlphaFoldDB" id="A0A4R2GXA9"/>
<dbReference type="EMBL" id="SLWN01000021">
    <property type="protein sequence ID" value="TCO15677.1"/>
    <property type="molecule type" value="Genomic_DNA"/>
</dbReference>
<accession>A0A4R2GXA9</accession>
<protein>
    <submittedName>
        <fullName evidence="1">Uncharacterized protein</fullName>
    </submittedName>
</protein>
<sequence length="139" mass="14524">MCSGVLRNGYLPTAARRYLTDDALADLARTMVVGFADETPGADVIEHVRTIVAHLPQTLSAVGQVIADRTPAPPVGASVVMMPPGLVNRAGRYLEAAASLVSHGVLPEGFNGAHADQLAATFVQDAVSLRYCTGELPDV</sequence>
<keyword evidence="2" id="KW-1185">Reference proteome</keyword>
<reference evidence="1 2" key="1">
    <citation type="journal article" date="2015" name="Stand. Genomic Sci.">
        <title>Genomic Encyclopedia of Bacterial and Archaeal Type Strains, Phase III: the genomes of soil and plant-associated and newly described type strains.</title>
        <authorList>
            <person name="Whitman W.B."/>
            <person name="Woyke T."/>
            <person name="Klenk H.P."/>
            <person name="Zhou Y."/>
            <person name="Lilburn T.G."/>
            <person name="Beck B.J."/>
            <person name="De Vos P."/>
            <person name="Vandamme P."/>
            <person name="Eisen J.A."/>
            <person name="Garrity G."/>
            <person name="Hugenholtz P."/>
            <person name="Kyrpides N.C."/>
        </authorList>
    </citation>
    <scope>NUCLEOTIDE SEQUENCE [LARGE SCALE GENOMIC DNA]</scope>
    <source>
        <strain evidence="1 2">VKM Ac-2572</strain>
    </source>
</reference>